<keyword evidence="2" id="KW-0489">Methyltransferase</keyword>
<dbReference type="InterPro" id="IPR017985">
    <property type="entry name" value="MeTrfase_CN4_CS"/>
</dbReference>
<keyword evidence="6" id="KW-0238">DNA-binding</keyword>
<accession>A0ABQ0U2V4</accession>
<dbReference type="Gene3D" id="3.40.50.150">
    <property type="entry name" value="Vaccinia Virus protein VP39"/>
    <property type="match status" value="2"/>
</dbReference>
<comment type="catalytic activity">
    <reaction evidence="7">
        <text>a 2'-deoxycytidine in DNA + S-adenosyl-L-methionine = an N(4)-methyl-2'-deoxycytidine in DNA + S-adenosyl-L-homocysteine + H(+)</text>
        <dbReference type="Rhea" id="RHEA:16857"/>
        <dbReference type="Rhea" id="RHEA-COMP:11369"/>
        <dbReference type="Rhea" id="RHEA-COMP:13674"/>
        <dbReference type="ChEBI" id="CHEBI:15378"/>
        <dbReference type="ChEBI" id="CHEBI:57856"/>
        <dbReference type="ChEBI" id="CHEBI:59789"/>
        <dbReference type="ChEBI" id="CHEBI:85452"/>
        <dbReference type="ChEBI" id="CHEBI:137933"/>
        <dbReference type="EC" id="2.1.1.113"/>
    </reaction>
</comment>
<keyword evidence="12" id="KW-1185">Reference proteome</keyword>
<evidence type="ECO:0000256" key="9">
    <source>
        <dbReference type="SAM" id="MobiDB-lite"/>
    </source>
</evidence>
<comment type="similarity">
    <text evidence="1">Belongs to the N(4)/N(6)-methyltransferase family. N(4) subfamily.</text>
</comment>
<name>A0ABQ0U2V4_9GAMM</name>
<dbReference type="EC" id="2.1.1.-" evidence="8"/>
<dbReference type="InterPro" id="IPR001091">
    <property type="entry name" value="RM_Methyltransferase"/>
</dbReference>
<proteinExistence type="inferred from homology"/>
<feature type="domain" description="DNA methylase N-4/N-6" evidence="10">
    <location>
        <begin position="52"/>
        <end position="221"/>
    </location>
</feature>
<dbReference type="InterPro" id="IPR029063">
    <property type="entry name" value="SAM-dependent_MTases_sf"/>
</dbReference>
<dbReference type="Pfam" id="PF01555">
    <property type="entry name" value="N6_N4_Mtase"/>
    <property type="match status" value="2"/>
</dbReference>
<dbReference type="SUPFAM" id="SSF53335">
    <property type="entry name" value="S-adenosyl-L-methionine-dependent methyltransferases"/>
    <property type="match status" value="2"/>
</dbReference>
<evidence type="ECO:0000259" key="10">
    <source>
        <dbReference type="Pfam" id="PF01555"/>
    </source>
</evidence>
<feature type="domain" description="DNA methylase N-4/N-6" evidence="10">
    <location>
        <begin position="333"/>
        <end position="362"/>
    </location>
</feature>
<dbReference type="Proteomes" id="UP000321121">
    <property type="component" value="Unassembled WGS sequence"/>
</dbReference>
<evidence type="ECO:0000256" key="7">
    <source>
        <dbReference type="ARBA" id="ARBA00049120"/>
    </source>
</evidence>
<dbReference type="PROSITE" id="PS00093">
    <property type="entry name" value="N4_MTASE"/>
    <property type="match status" value="1"/>
</dbReference>
<evidence type="ECO:0000256" key="2">
    <source>
        <dbReference type="ARBA" id="ARBA00022603"/>
    </source>
</evidence>
<protein>
    <recommendedName>
        <fullName evidence="8">Methyltransferase</fullName>
        <ecNumber evidence="8">2.1.1.-</ecNumber>
    </recommendedName>
</protein>
<dbReference type="PRINTS" id="PR00508">
    <property type="entry name" value="S21N4MTFRASE"/>
</dbReference>
<comment type="caution">
    <text evidence="11">The sequence shown here is derived from an EMBL/GenBank/DDBJ whole genome shotgun (WGS) entry which is preliminary data.</text>
</comment>
<evidence type="ECO:0000256" key="4">
    <source>
        <dbReference type="ARBA" id="ARBA00022691"/>
    </source>
</evidence>
<gene>
    <name evidence="11" type="ORF">HHA04nite_14070</name>
</gene>
<dbReference type="InterPro" id="IPR002941">
    <property type="entry name" value="DNA_methylase_N4/N6"/>
</dbReference>
<dbReference type="EMBL" id="BJUS01000012">
    <property type="protein sequence ID" value="GEK72863.1"/>
    <property type="molecule type" value="Genomic_DNA"/>
</dbReference>
<dbReference type="RefSeq" id="WP_146908538.1">
    <property type="nucleotide sequence ID" value="NZ_BJUS01000012.1"/>
</dbReference>
<sequence length="369" mass="41065">MTNNHMANGVQLPLRENEVTDSDEPNEVKENEPLVSFVEGDARNILLEDESVDLIVTSPPYWKKRDYGVDGQIGQEASPDDYVQEIIKALREWRRVLKPTGSVFLNVGDTYWKKCLAAIPSRLEVAAINDGWILRNRVIWAKESGMPEPARNRLANRHEHILHLTKSHNYHYDMFGYTEAFGNGANPGDVWNVSLKRNVGRHLAPFPDEVVERAVLLACPKEVCSACGVPRKREIGRTRELDPSRPQAKRAMELADEYGLTDEHIRAIQATGISDAGKAKSIQSGTGRNAKHIQKLAAEAKEVLGGYFREFTFAKRITLGWTECKCNAGYSPGLVLDPFMGTGTTLRVAANLGRRAVGVDLDITNAVFS</sequence>
<evidence type="ECO:0000313" key="12">
    <source>
        <dbReference type="Proteomes" id="UP000321121"/>
    </source>
</evidence>
<keyword evidence="3" id="KW-0808">Transferase</keyword>
<evidence type="ECO:0000313" key="11">
    <source>
        <dbReference type="EMBL" id="GEK72863.1"/>
    </source>
</evidence>
<organism evidence="11 12">
    <name type="scientific">Halomonas halophila</name>
    <dbReference type="NCBI Taxonomy" id="29573"/>
    <lineage>
        <taxon>Bacteria</taxon>
        <taxon>Pseudomonadati</taxon>
        <taxon>Pseudomonadota</taxon>
        <taxon>Gammaproteobacteria</taxon>
        <taxon>Oceanospirillales</taxon>
        <taxon>Halomonadaceae</taxon>
        <taxon>Halomonas</taxon>
    </lineage>
</organism>
<keyword evidence="4" id="KW-0949">S-adenosyl-L-methionine</keyword>
<evidence type="ECO:0000256" key="5">
    <source>
        <dbReference type="ARBA" id="ARBA00022747"/>
    </source>
</evidence>
<keyword evidence="5" id="KW-0680">Restriction system</keyword>
<evidence type="ECO:0000256" key="8">
    <source>
        <dbReference type="RuleBase" id="RU362026"/>
    </source>
</evidence>
<reference evidence="11 12" key="1">
    <citation type="submission" date="2019-07" db="EMBL/GenBank/DDBJ databases">
        <title>Whole genome shotgun sequence of Halomonas halophila NBRC 102604.</title>
        <authorList>
            <person name="Hosoyama A."/>
            <person name="Uohara A."/>
            <person name="Ohji S."/>
            <person name="Ichikawa N."/>
        </authorList>
    </citation>
    <scope>NUCLEOTIDE SEQUENCE [LARGE SCALE GENOMIC DNA]</scope>
    <source>
        <strain evidence="11 12">NBRC 102604</strain>
    </source>
</reference>
<evidence type="ECO:0000256" key="1">
    <source>
        <dbReference type="ARBA" id="ARBA00010203"/>
    </source>
</evidence>
<dbReference type="CDD" id="cd02440">
    <property type="entry name" value="AdoMet_MTases"/>
    <property type="match status" value="1"/>
</dbReference>
<evidence type="ECO:0000256" key="6">
    <source>
        <dbReference type="ARBA" id="ARBA00023125"/>
    </source>
</evidence>
<evidence type="ECO:0000256" key="3">
    <source>
        <dbReference type="ARBA" id="ARBA00022679"/>
    </source>
</evidence>
<feature type="region of interest" description="Disordered" evidence="9">
    <location>
        <begin position="1"/>
        <end position="28"/>
    </location>
</feature>